<reference evidence="4" key="1">
    <citation type="submission" date="2016-10" db="EMBL/GenBank/DDBJ databases">
        <authorList>
            <person name="Varghese N."/>
            <person name="Submissions S."/>
        </authorList>
    </citation>
    <scope>NUCLEOTIDE SEQUENCE [LARGE SCALE GENOMIC DNA]</scope>
    <source>
        <strain evidence="4">DSM 46838</strain>
    </source>
</reference>
<evidence type="ECO:0000313" key="3">
    <source>
        <dbReference type="EMBL" id="SFE93100.1"/>
    </source>
</evidence>
<sequence>MDDTWTQRPPPQLGGPSWQWELSTTADLHFVRADVRRLVDAESVVMNDARCERFLLAVEELASNGLRHGGPPVRARVVAATDGLLIEVSDSQPEHAPELAIGRDPALGGLGLFLVARLTTTHGWLVTAERKYVWAYCT</sequence>
<dbReference type="GO" id="GO:0004674">
    <property type="term" value="F:protein serine/threonine kinase activity"/>
    <property type="evidence" value="ECO:0007669"/>
    <property type="project" value="UniProtKB-KW"/>
</dbReference>
<dbReference type="AlphaFoldDB" id="A0A1I2ELJ5"/>
<evidence type="ECO:0000256" key="1">
    <source>
        <dbReference type="ARBA" id="ARBA00022527"/>
    </source>
</evidence>
<protein>
    <submittedName>
        <fullName evidence="3">Anti-sigma regulatory factor (Ser/Thr protein kinase)</fullName>
    </submittedName>
</protein>
<proteinExistence type="predicted"/>
<evidence type="ECO:0000313" key="4">
    <source>
        <dbReference type="Proteomes" id="UP000198589"/>
    </source>
</evidence>
<keyword evidence="3" id="KW-0418">Kinase</keyword>
<dbReference type="PANTHER" id="PTHR35526:SF3">
    <property type="entry name" value="ANTI-SIGMA-F FACTOR RSBW"/>
    <property type="match status" value="1"/>
</dbReference>
<dbReference type="InterPro" id="IPR003594">
    <property type="entry name" value="HATPase_dom"/>
</dbReference>
<dbReference type="Proteomes" id="UP000198589">
    <property type="component" value="Unassembled WGS sequence"/>
</dbReference>
<dbReference type="InterPro" id="IPR050267">
    <property type="entry name" value="Anti-sigma-factor_SerPK"/>
</dbReference>
<keyword evidence="3" id="KW-0808">Transferase</keyword>
<gene>
    <name evidence="3" type="ORF">SAMN05216574_10788</name>
</gene>
<organism evidence="3 4">
    <name type="scientific">Blastococcus tunisiensis</name>
    <dbReference type="NCBI Taxonomy" id="1798228"/>
    <lineage>
        <taxon>Bacteria</taxon>
        <taxon>Bacillati</taxon>
        <taxon>Actinomycetota</taxon>
        <taxon>Actinomycetes</taxon>
        <taxon>Geodermatophilales</taxon>
        <taxon>Geodermatophilaceae</taxon>
        <taxon>Blastococcus</taxon>
    </lineage>
</organism>
<accession>A0A1I2ELJ5</accession>
<keyword evidence="4" id="KW-1185">Reference proteome</keyword>
<dbReference type="InterPro" id="IPR036890">
    <property type="entry name" value="HATPase_C_sf"/>
</dbReference>
<evidence type="ECO:0000259" key="2">
    <source>
        <dbReference type="Pfam" id="PF13581"/>
    </source>
</evidence>
<feature type="domain" description="Histidine kinase/HSP90-like ATPase" evidence="2">
    <location>
        <begin position="28"/>
        <end position="122"/>
    </location>
</feature>
<dbReference type="CDD" id="cd16936">
    <property type="entry name" value="HATPase_RsbW-like"/>
    <property type="match status" value="1"/>
</dbReference>
<name>A0A1I2ELJ5_9ACTN</name>
<dbReference type="STRING" id="1798228.SAMN05216574_10788"/>
<dbReference type="Pfam" id="PF13581">
    <property type="entry name" value="HATPase_c_2"/>
    <property type="match status" value="1"/>
</dbReference>
<dbReference type="Gene3D" id="3.30.565.10">
    <property type="entry name" value="Histidine kinase-like ATPase, C-terminal domain"/>
    <property type="match status" value="1"/>
</dbReference>
<keyword evidence="1" id="KW-0723">Serine/threonine-protein kinase</keyword>
<dbReference type="OrthoDB" id="3297757at2"/>
<dbReference type="SUPFAM" id="SSF55874">
    <property type="entry name" value="ATPase domain of HSP90 chaperone/DNA topoisomerase II/histidine kinase"/>
    <property type="match status" value="1"/>
</dbReference>
<dbReference type="PANTHER" id="PTHR35526">
    <property type="entry name" value="ANTI-SIGMA-F FACTOR RSBW-RELATED"/>
    <property type="match status" value="1"/>
</dbReference>
<dbReference type="EMBL" id="FOND01000007">
    <property type="protein sequence ID" value="SFE93100.1"/>
    <property type="molecule type" value="Genomic_DNA"/>
</dbReference>